<feature type="region of interest" description="Disordered" evidence="2">
    <location>
        <begin position="83"/>
        <end position="112"/>
    </location>
</feature>
<name>A0A9E7H4S9_9LILI</name>
<feature type="coiled-coil region" evidence="1">
    <location>
        <begin position="339"/>
        <end position="366"/>
    </location>
</feature>
<accession>A0A9E7H4S9</accession>
<organism evidence="3 4">
    <name type="scientific">Musa troglodytarum</name>
    <name type="common">fe'i banana</name>
    <dbReference type="NCBI Taxonomy" id="320322"/>
    <lineage>
        <taxon>Eukaryota</taxon>
        <taxon>Viridiplantae</taxon>
        <taxon>Streptophyta</taxon>
        <taxon>Embryophyta</taxon>
        <taxon>Tracheophyta</taxon>
        <taxon>Spermatophyta</taxon>
        <taxon>Magnoliopsida</taxon>
        <taxon>Liliopsida</taxon>
        <taxon>Zingiberales</taxon>
        <taxon>Musaceae</taxon>
        <taxon>Musa</taxon>
    </lineage>
</organism>
<evidence type="ECO:0000313" key="3">
    <source>
        <dbReference type="EMBL" id="URE26776.1"/>
    </source>
</evidence>
<keyword evidence="1" id="KW-0175">Coiled coil</keyword>
<protein>
    <submittedName>
        <fullName evidence="3">Uncharacterized protein</fullName>
    </submittedName>
</protein>
<evidence type="ECO:0000256" key="2">
    <source>
        <dbReference type="SAM" id="MobiDB-lite"/>
    </source>
</evidence>
<dbReference type="Pfam" id="PF07891">
    <property type="entry name" value="DUF1666"/>
    <property type="match status" value="1"/>
</dbReference>
<dbReference type="Proteomes" id="UP001055439">
    <property type="component" value="Chromosome 8"/>
</dbReference>
<dbReference type="EMBL" id="CP097510">
    <property type="protein sequence ID" value="URE26776.1"/>
    <property type="molecule type" value="Genomic_DNA"/>
</dbReference>
<dbReference type="PANTHER" id="PTHR46702:SF1">
    <property type="entry name" value="DUF1666 FAMILY PROTEIN (DUF1666)"/>
    <property type="match status" value="1"/>
</dbReference>
<gene>
    <name evidence="3" type="ORF">MUK42_07244</name>
</gene>
<sequence length="429" mass="49367">MDFLKVRKFRGIGKLKGRKDPDQERGQLPSEPEEPKDESLDTMSKPDDADPAADAGEDEDDDDFITNEVKRRLKELRKNSFMVLIPEEGNPEEEEEEEEEEESSSSGWRESEVGDGYPWCGFDTLYDEYCERMLFFDKLIARHLKEAGSKGTPGRSPRGLSRKLSMGLRNLSFKKQDEHQEDSENLQQPQEENPSLNLEAAYVAQVCLSWEALHCQYMQLSQKASRQPGNDASYGYAAQAIQHFQVLLQRFIENEPFEQGSRMEIYARARILLPKLLQVPNLLGMDQKEHMEDDSEEPILATDLIKIVEGPILTFRLFLKMDKKKSGGFFRAHSPRSSLQQVQASLEKKEIKVKELFKKKQGWKKKTWPATTEEVDLLFALIDIKVISRVLRVAQLTKEQLLWCEEKMSKLDLSDNKLCRVGSPLLFPC</sequence>
<feature type="compositionally biased region" description="Acidic residues" evidence="2">
    <location>
        <begin position="89"/>
        <end position="103"/>
    </location>
</feature>
<keyword evidence="4" id="KW-1185">Reference proteome</keyword>
<feature type="compositionally biased region" description="Acidic residues" evidence="2">
    <location>
        <begin position="49"/>
        <end position="65"/>
    </location>
</feature>
<dbReference type="PANTHER" id="PTHR46702">
    <property type="entry name" value="DNA LIGASE (DUF1666)-RELATED"/>
    <property type="match status" value="1"/>
</dbReference>
<dbReference type="InterPro" id="IPR012870">
    <property type="entry name" value="DUF1666"/>
</dbReference>
<feature type="region of interest" description="Disordered" evidence="2">
    <location>
        <begin position="12"/>
        <end position="66"/>
    </location>
</feature>
<evidence type="ECO:0000313" key="4">
    <source>
        <dbReference type="Proteomes" id="UP001055439"/>
    </source>
</evidence>
<dbReference type="OrthoDB" id="1911656at2759"/>
<evidence type="ECO:0000256" key="1">
    <source>
        <dbReference type="SAM" id="Coils"/>
    </source>
</evidence>
<proteinExistence type="predicted"/>
<reference evidence="3" key="1">
    <citation type="submission" date="2022-05" db="EMBL/GenBank/DDBJ databases">
        <title>The Musa troglodytarum L. genome provides insights into the mechanism of non-climacteric behaviour and enrichment of carotenoids.</title>
        <authorList>
            <person name="Wang J."/>
        </authorList>
    </citation>
    <scope>NUCLEOTIDE SEQUENCE</scope>
    <source>
        <tissue evidence="3">Leaf</tissue>
    </source>
</reference>
<dbReference type="AlphaFoldDB" id="A0A9E7H4S9"/>